<keyword evidence="2" id="KW-1003">Cell membrane</keyword>
<evidence type="ECO:0000313" key="11">
    <source>
        <dbReference type="Proteomes" id="UP000823936"/>
    </source>
</evidence>
<reference evidence="10" key="1">
    <citation type="journal article" date="2021" name="PeerJ">
        <title>Extensive microbial diversity within the chicken gut microbiome revealed by metagenomics and culture.</title>
        <authorList>
            <person name="Gilroy R."/>
            <person name="Ravi A."/>
            <person name="Getino M."/>
            <person name="Pursley I."/>
            <person name="Horton D.L."/>
            <person name="Alikhan N.F."/>
            <person name="Baker D."/>
            <person name="Gharbi K."/>
            <person name="Hall N."/>
            <person name="Watson M."/>
            <person name="Adriaenssens E.M."/>
            <person name="Foster-Nyarko E."/>
            <person name="Jarju S."/>
            <person name="Secka A."/>
            <person name="Antonio M."/>
            <person name="Oren A."/>
            <person name="Chaudhuri R.R."/>
            <person name="La Ragione R."/>
            <person name="Hildebrand F."/>
            <person name="Pallen M.J."/>
        </authorList>
    </citation>
    <scope>NUCLEOTIDE SEQUENCE</scope>
    <source>
        <strain evidence="10">Gambia11-129</strain>
    </source>
</reference>
<feature type="transmembrane region" description="Helical" evidence="7">
    <location>
        <begin position="21"/>
        <end position="41"/>
    </location>
</feature>
<dbReference type="InterPro" id="IPR050250">
    <property type="entry name" value="Macrolide_Exporter_MacB"/>
</dbReference>
<evidence type="ECO:0000256" key="5">
    <source>
        <dbReference type="ARBA" id="ARBA00023136"/>
    </source>
</evidence>
<dbReference type="AlphaFoldDB" id="A0A9D1TN31"/>
<proteinExistence type="inferred from homology"/>
<dbReference type="InterPro" id="IPR025857">
    <property type="entry name" value="MacB_PCD"/>
</dbReference>
<dbReference type="Pfam" id="PF12704">
    <property type="entry name" value="MacB_PCD"/>
    <property type="match status" value="1"/>
</dbReference>
<evidence type="ECO:0000256" key="2">
    <source>
        <dbReference type="ARBA" id="ARBA00022475"/>
    </source>
</evidence>
<evidence type="ECO:0000256" key="6">
    <source>
        <dbReference type="ARBA" id="ARBA00038076"/>
    </source>
</evidence>
<keyword evidence="3 7" id="KW-0812">Transmembrane</keyword>
<feature type="transmembrane region" description="Helical" evidence="7">
    <location>
        <begin position="351"/>
        <end position="377"/>
    </location>
</feature>
<reference evidence="10" key="2">
    <citation type="submission" date="2021-04" db="EMBL/GenBank/DDBJ databases">
        <authorList>
            <person name="Gilroy R."/>
        </authorList>
    </citation>
    <scope>NUCLEOTIDE SEQUENCE</scope>
    <source>
        <strain evidence="10">Gambia11-129</strain>
    </source>
</reference>
<accession>A0A9D1TN31</accession>
<comment type="caution">
    <text evidence="10">The sequence shown here is derived from an EMBL/GenBank/DDBJ whole genome shotgun (WGS) entry which is preliminary data.</text>
</comment>
<feature type="domain" description="ABC3 transporter permease C-terminal" evidence="8">
    <location>
        <begin position="274"/>
        <end position="387"/>
    </location>
</feature>
<evidence type="ECO:0000256" key="3">
    <source>
        <dbReference type="ARBA" id="ARBA00022692"/>
    </source>
</evidence>
<name>A0A9D1TN31_9SPIO</name>
<gene>
    <name evidence="10" type="ORF">IAB12_05725</name>
</gene>
<dbReference type="GO" id="GO:0022857">
    <property type="term" value="F:transmembrane transporter activity"/>
    <property type="evidence" value="ECO:0007669"/>
    <property type="project" value="TreeGrafter"/>
</dbReference>
<keyword evidence="5 7" id="KW-0472">Membrane</keyword>
<organism evidence="10 11">
    <name type="scientific">Candidatus Ornithospirochaeta avicola</name>
    <dbReference type="NCBI Taxonomy" id="2840896"/>
    <lineage>
        <taxon>Bacteria</taxon>
        <taxon>Pseudomonadati</taxon>
        <taxon>Spirochaetota</taxon>
        <taxon>Spirochaetia</taxon>
        <taxon>Spirochaetales</taxon>
        <taxon>Spirochaetaceae</taxon>
        <taxon>Spirochaetaceae incertae sedis</taxon>
        <taxon>Candidatus Ornithospirochaeta</taxon>
    </lineage>
</organism>
<comment type="similarity">
    <text evidence="6">Belongs to the ABC-4 integral membrane protein family.</text>
</comment>
<evidence type="ECO:0000259" key="9">
    <source>
        <dbReference type="Pfam" id="PF12704"/>
    </source>
</evidence>
<keyword evidence="4 7" id="KW-1133">Transmembrane helix</keyword>
<protein>
    <submittedName>
        <fullName evidence="10">ABC transporter permease</fullName>
    </submittedName>
</protein>
<dbReference type="EMBL" id="DXHU01000022">
    <property type="protein sequence ID" value="HIV99254.1"/>
    <property type="molecule type" value="Genomic_DNA"/>
</dbReference>
<dbReference type="Proteomes" id="UP000823936">
    <property type="component" value="Unassembled WGS sequence"/>
</dbReference>
<dbReference type="GO" id="GO:0005886">
    <property type="term" value="C:plasma membrane"/>
    <property type="evidence" value="ECO:0007669"/>
    <property type="project" value="UniProtKB-SubCell"/>
</dbReference>
<evidence type="ECO:0000256" key="1">
    <source>
        <dbReference type="ARBA" id="ARBA00004651"/>
    </source>
</evidence>
<evidence type="ECO:0000259" key="8">
    <source>
        <dbReference type="Pfam" id="PF02687"/>
    </source>
</evidence>
<evidence type="ECO:0000256" key="4">
    <source>
        <dbReference type="ARBA" id="ARBA00022989"/>
    </source>
</evidence>
<feature type="transmembrane region" description="Helical" evidence="7">
    <location>
        <begin position="270"/>
        <end position="296"/>
    </location>
</feature>
<comment type="subcellular location">
    <subcellularLocation>
        <location evidence="1">Cell membrane</location>
        <topology evidence="1">Multi-pass membrane protein</topology>
    </subcellularLocation>
</comment>
<sequence length="394" mass="43123">MFLENIKLALASMFHNKMRTALSLLGIIIGVASVVAVMNLGQSVRGNINESLEISGINMVTIMPMGSAYETKIFDENFPTTLKKNVEGIDEVLPIATSSYNIRNGQNIEQASVIGAYSTYFEANSLSLKDGEFFTAMDNINRRQVCVIGEELADDLFPAESAVGKYISIFRAQSKRYLVIGVLESKDDTLGNSYDYNVFIPYNTYDQRLRPIRMPSQYVVTVDDTTDAITVSDAIDEYLQSVMGSGDNYMLYSPASIVEMSNEIMASLTLFLSCIAGISLIVGGIGIMNIMLVSVVERTKEIGIRKALGARPKTIQGQFLVESTILTLFGGIIGILIGVGLSYLVADYASWSLYISWGAVIFALVFSMLVGIFFGWYPAKKAAGLDPIEALSRE</sequence>
<dbReference type="PANTHER" id="PTHR30572:SF4">
    <property type="entry name" value="ABC TRANSPORTER PERMEASE YTRF"/>
    <property type="match status" value="1"/>
</dbReference>
<dbReference type="Pfam" id="PF02687">
    <property type="entry name" value="FtsX"/>
    <property type="match status" value="1"/>
</dbReference>
<evidence type="ECO:0000256" key="7">
    <source>
        <dbReference type="SAM" id="Phobius"/>
    </source>
</evidence>
<evidence type="ECO:0000313" key="10">
    <source>
        <dbReference type="EMBL" id="HIV99254.1"/>
    </source>
</evidence>
<feature type="domain" description="MacB-like periplasmic core" evidence="9">
    <location>
        <begin position="20"/>
        <end position="237"/>
    </location>
</feature>
<feature type="transmembrane region" description="Helical" evidence="7">
    <location>
        <begin position="317"/>
        <end position="345"/>
    </location>
</feature>
<dbReference type="PANTHER" id="PTHR30572">
    <property type="entry name" value="MEMBRANE COMPONENT OF TRANSPORTER-RELATED"/>
    <property type="match status" value="1"/>
</dbReference>
<dbReference type="InterPro" id="IPR003838">
    <property type="entry name" value="ABC3_permease_C"/>
</dbReference>